<keyword evidence="2" id="KW-1185">Reference proteome</keyword>
<organism evidence="1 2">
    <name type="scientific">Streptomyces fuscichromogenes</name>
    <dbReference type="NCBI Taxonomy" id="1324013"/>
    <lineage>
        <taxon>Bacteria</taxon>
        <taxon>Bacillati</taxon>
        <taxon>Actinomycetota</taxon>
        <taxon>Actinomycetes</taxon>
        <taxon>Kitasatosporales</taxon>
        <taxon>Streptomycetaceae</taxon>
        <taxon>Streptomyces</taxon>
    </lineage>
</organism>
<dbReference type="RefSeq" id="WP_189269756.1">
    <property type="nucleotide sequence ID" value="NZ_BMML01000069.1"/>
</dbReference>
<dbReference type="Gene3D" id="1.10.10.10">
    <property type="entry name" value="Winged helix-like DNA-binding domain superfamily/Winged helix DNA-binding domain"/>
    <property type="match status" value="1"/>
</dbReference>
<dbReference type="Proteomes" id="UP000653411">
    <property type="component" value="Unassembled WGS sequence"/>
</dbReference>
<reference evidence="1" key="2">
    <citation type="submission" date="2020-09" db="EMBL/GenBank/DDBJ databases">
        <authorList>
            <person name="Sun Q."/>
            <person name="Zhou Y."/>
        </authorList>
    </citation>
    <scope>NUCLEOTIDE SEQUENCE</scope>
    <source>
        <strain evidence="1">CGMCC 4.7110</strain>
    </source>
</reference>
<dbReference type="AlphaFoldDB" id="A0A918CXT4"/>
<accession>A0A918CXT4</accession>
<gene>
    <name evidence="1" type="ORF">GCM10011578_100920</name>
</gene>
<proteinExistence type="predicted"/>
<evidence type="ECO:0000313" key="2">
    <source>
        <dbReference type="Proteomes" id="UP000653411"/>
    </source>
</evidence>
<dbReference type="InterPro" id="IPR036388">
    <property type="entry name" value="WH-like_DNA-bd_sf"/>
</dbReference>
<reference evidence="1" key="1">
    <citation type="journal article" date="2014" name="Int. J. Syst. Evol. Microbiol.">
        <title>Complete genome sequence of Corynebacterium casei LMG S-19264T (=DSM 44701T), isolated from a smear-ripened cheese.</title>
        <authorList>
            <consortium name="US DOE Joint Genome Institute (JGI-PGF)"/>
            <person name="Walter F."/>
            <person name="Albersmeier A."/>
            <person name="Kalinowski J."/>
            <person name="Ruckert C."/>
        </authorList>
    </citation>
    <scope>NUCLEOTIDE SEQUENCE</scope>
    <source>
        <strain evidence="1">CGMCC 4.7110</strain>
    </source>
</reference>
<name>A0A918CXT4_9ACTN</name>
<evidence type="ECO:0000313" key="1">
    <source>
        <dbReference type="EMBL" id="GGN47357.1"/>
    </source>
</evidence>
<comment type="caution">
    <text evidence="1">The sequence shown here is derived from an EMBL/GenBank/DDBJ whole genome shotgun (WGS) entry which is preliminary data.</text>
</comment>
<dbReference type="EMBL" id="BMML01000069">
    <property type="protein sequence ID" value="GGN47357.1"/>
    <property type="molecule type" value="Genomic_DNA"/>
</dbReference>
<protein>
    <submittedName>
        <fullName evidence="1">Uncharacterized protein</fullName>
    </submittedName>
</protein>
<sequence>MLEALGLSSRAEAVYQAMLDYPDHGIGQLAAATGLAPGQVHDCLDELARLMLVRASSEHPGQV</sequence>